<feature type="non-terminal residue" evidence="3">
    <location>
        <position position="355"/>
    </location>
</feature>
<evidence type="ECO:0000256" key="2">
    <source>
        <dbReference type="SAM" id="Phobius"/>
    </source>
</evidence>
<keyword evidence="2" id="KW-0812">Transmembrane</keyword>
<reference evidence="3" key="1">
    <citation type="submission" date="2022-06" db="EMBL/GenBank/DDBJ databases">
        <title>Genomic Encyclopedia of Archaeal and Bacterial Type Strains, Phase II (KMG-II): from individual species to whole genera.</title>
        <authorList>
            <person name="Goeker M."/>
        </authorList>
    </citation>
    <scope>NUCLEOTIDE SEQUENCE</scope>
    <source>
        <strain evidence="3">DSM 43935</strain>
    </source>
</reference>
<name>A0AAE3GDW8_9PSEU</name>
<organism evidence="3 4">
    <name type="scientific">Goodfellowiella coeruleoviolacea</name>
    <dbReference type="NCBI Taxonomy" id="334858"/>
    <lineage>
        <taxon>Bacteria</taxon>
        <taxon>Bacillati</taxon>
        <taxon>Actinomycetota</taxon>
        <taxon>Actinomycetes</taxon>
        <taxon>Pseudonocardiales</taxon>
        <taxon>Pseudonocardiaceae</taxon>
        <taxon>Goodfellowiella</taxon>
    </lineage>
</organism>
<protein>
    <recommendedName>
        <fullName evidence="5">ESX-1 secretion-associated protein EspA/EspE-like domain-containing protein</fullName>
    </recommendedName>
</protein>
<feature type="transmembrane region" description="Helical" evidence="2">
    <location>
        <begin position="187"/>
        <end position="208"/>
    </location>
</feature>
<dbReference type="EMBL" id="JAMTCK010000005">
    <property type="protein sequence ID" value="MCP2165507.1"/>
    <property type="molecule type" value="Genomic_DNA"/>
</dbReference>
<evidence type="ECO:0000313" key="4">
    <source>
        <dbReference type="Proteomes" id="UP001206128"/>
    </source>
</evidence>
<keyword evidence="2" id="KW-1133">Transmembrane helix</keyword>
<gene>
    <name evidence="3" type="ORF">LX83_002365</name>
</gene>
<evidence type="ECO:0000313" key="3">
    <source>
        <dbReference type="EMBL" id="MCP2165507.1"/>
    </source>
</evidence>
<dbReference type="Gene3D" id="1.10.287.1060">
    <property type="entry name" value="ESAT-6-like"/>
    <property type="match status" value="1"/>
</dbReference>
<feature type="compositionally biased region" description="Low complexity" evidence="1">
    <location>
        <begin position="324"/>
        <end position="342"/>
    </location>
</feature>
<accession>A0AAE3GDW8</accession>
<feature type="region of interest" description="Disordered" evidence="1">
    <location>
        <begin position="268"/>
        <end position="355"/>
    </location>
</feature>
<feature type="transmembrane region" description="Helical" evidence="2">
    <location>
        <begin position="214"/>
        <end position="233"/>
    </location>
</feature>
<keyword evidence="2" id="KW-0472">Membrane</keyword>
<dbReference type="Proteomes" id="UP001206128">
    <property type="component" value="Unassembled WGS sequence"/>
</dbReference>
<keyword evidence="4" id="KW-1185">Reference proteome</keyword>
<proteinExistence type="predicted"/>
<evidence type="ECO:0008006" key="5">
    <source>
        <dbReference type="Google" id="ProtNLM"/>
    </source>
</evidence>
<comment type="caution">
    <text evidence="3">The sequence shown here is derived from an EMBL/GenBank/DDBJ whole genome shotgun (WGS) entry which is preliminary data.</text>
</comment>
<dbReference type="AlphaFoldDB" id="A0AAE3GDW8"/>
<sequence>MADTEEKKPEGPKVFSFTPGFGEGTELADKFSGAGIADTVYGLVKSIGEHNTAGMAAYGVGLAFDVAGMLLNPLGSLLAAGVGWLIDHLFFLREPLDLLMGDPSAVKQNTDMIKEDAEKYNEVATAHTEALKALEKWTGKAAEAFKASMTQLTDEILAIGEAVKGAAQMMNTMGGCVAGFRSLIRDIIAALLGNLIAGALIAAGLAPITLGASIVAYVGVAVASAVATMGKIVPMLSKLSSMLSANKTALAQLDDMVHTVGVNLGRFDKPGGGGAAGTTTSSAAGAGGKIHTPPTTGSNSAGTSASGAGSSAAGAGGKIHTPPTTGTNSAGTTTSSAGTSTAGAGGKINTPPTTG</sequence>
<feature type="compositionally biased region" description="Low complexity" evidence="1">
    <location>
        <begin position="295"/>
        <end position="313"/>
    </location>
</feature>
<evidence type="ECO:0000256" key="1">
    <source>
        <dbReference type="SAM" id="MobiDB-lite"/>
    </source>
</evidence>